<feature type="signal peptide" evidence="6">
    <location>
        <begin position="1"/>
        <end position="19"/>
    </location>
</feature>
<keyword evidence="1 5" id="KW-0349">Heme</keyword>
<dbReference type="InterPro" id="IPR011047">
    <property type="entry name" value="Quinoprotein_ADH-like_sf"/>
</dbReference>
<proteinExistence type="predicted"/>
<dbReference type="RefSeq" id="WP_076960271.1">
    <property type="nucleotide sequence ID" value="NZ_MLCO01000351.1"/>
</dbReference>
<evidence type="ECO:0000256" key="3">
    <source>
        <dbReference type="ARBA" id="ARBA00023004"/>
    </source>
</evidence>
<dbReference type="InterPro" id="IPR001680">
    <property type="entry name" value="WD40_rpt"/>
</dbReference>
<keyword evidence="4" id="KW-0853">WD repeat</keyword>
<dbReference type="OrthoDB" id="235631at2"/>
<name>A0A1V2GUP6_9PROT</name>
<dbReference type="PANTHER" id="PTHR19879">
    <property type="entry name" value="TRANSCRIPTION INITIATION FACTOR TFIID"/>
    <property type="match status" value="1"/>
</dbReference>
<dbReference type="Proteomes" id="UP000188879">
    <property type="component" value="Unassembled WGS sequence"/>
</dbReference>
<dbReference type="Gene3D" id="2.130.10.10">
    <property type="entry name" value="YVTN repeat-like/Quinoprotein amine dehydrogenase"/>
    <property type="match status" value="2"/>
</dbReference>
<keyword evidence="3 5" id="KW-0408">Iron</keyword>
<dbReference type="GO" id="GO:0009055">
    <property type="term" value="F:electron transfer activity"/>
    <property type="evidence" value="ECO:0007669"/>
    <property type="project" value="InterPro"/>
</dbReference>
<dbReference type="SUPFAM" id="SSF46626">
    <property type="entry name" value="Cytochrome c"/>
    <property type="match status" value="1"/>
</dbReference>
<keyword evidence="6" id="KW-0732">Signal</keyword>
<reference evidence="8 9" key="1">
    <citation type="submission" date="2016-10" db="EMBL/GenBank/DDBJ databases">
        <title>Draft Genome sequence of Roseomonas sp. strain M3.</title>
        <authorList>
            <person name="Subhash Y."/>
            <person name="Lee S."/>
        </authorList>
    </citation>
    <scope>NUCLEOTIDE SEQUENCE [LARGE SCALE GENOMIC DNA]</scope>
    <source>
        <strain evidence="8 9">M3</strain>
    </source>
</reference>
<dbReference type="GO" id="GO:0020037">
    <property type="term" value="F:heme binding"/>
    <property type="evidence" value="ECO:0007669"/>
    <property type="project" value="InterPro"/>
</dbReference>
<dbReference type="EMBL" id="MLCO01000351">
    <property type="protein sequence ID" value="ONG45418.1"/>
    <property type="molecule type" value="Genomic_DNA"/>
</dbReference>
<dbReference type="InterPro" id="IPR036909">
    <property type="entry name" value="Cyt_c-like_dom_sf"/>
</dbReference>
<evidence type="ECO:0000256" key="4">
    <source>
        <dbReference type="PROSITE-ProRule" id="PRU00221"/>
    </source>
</evidence>
<feature type="domain" description="Cytochrome c" evidence="7">
    <location>
        <begin position="326"/>
        <end position="428"/>
    </location>
</feature>
<dbReference type="AlphaFoldDB" id="A0A1V2GUP6"/>
<dbReference type="PROSITE" id="PS51007">
    <property type="entry name" value="CYTC"/>
    <property type="match status" value="1"/>
</dbReference>
<evidence type="ECO:0000313" key="8">
    <source>
        <dbReference type="EMBL" id="ONG45418.1"/>
    </source>
</evidence>
<evidence type="ECO:0000256" key="2">
    <source>
        <dbReference type="ARBA" id="ARBA00022723"/>
    </source>
</evidence>
<keyword evidence="9" id="KW-1185">Reference proteome</keyword>
<protein>
    <recommendedName>
        <fullName evidence="7">Cytochrome c domain-containing protein</fullName>
    </recommendedName>
</protein>
<dbReference type="PANTHER" id="PTHR19879:SF9">
    <property type="entry name" value="TRANSCRIPTION INITIATION FACTOR TFIID SUBUNIT 5"/>
    <property type="match status" value="1"/>
</dbReference>
<feature type="chain" id="PRO_5011985035" description="Cytochrome c domain-containing protein" evidence="6">
    <location>
        <begin position="20"/>
        <end position="433"/>
    </location>
</feature>
<dbReference type="InterPro" id="IPR009056">
    <property type="entry name" value="Cyt_c-like_dom"/>
</dbReference>
<dbReference type="Pfam" id="PF00400">
    <property type="entry name" value="WD40"/>
    <property type="match status" value="3"/>
</dbReference>
<organism evidence="8 9">
    <name type="scientific">Teichococcus deserti</name>
    <dbReference type="NCBI Taxonomy" id="1817963"/>
    <lineage>
        <taxon>Bacteria</taxon>
        <taxon>Pseudomonadati</taxon>
        <taxon>Pseudomonadota</taxon>
        <taxon>Alphaproteobacteria</taxon>
        <taxon>Acetobacterales</taxon>
        <taxon>Roseomonadaceae</taxon>
        <taxon>Roseomonas</taxon>
    </lineage>
</organism>
<dbReference type="SMART" id="SM00320">
    <property type="entry name" value="WD40"/>
    <property type="match status" value="6"/>
</dbReference>
<accession>A0A1V2GUP6</accession>
<evidence type="ECO:0000256" key="1">
    <source>
        <dbReference type="ARBA" id="ARBA00022617"/>
    </source>
</evidence>
<dbReference type="GO" id="GO:0046872">
    <property type="term" value="F:metal ion binding"/>
    <property type="evidence" value="ECO:0007669"/>
    <property type="project" value="UniProtKB-KW"/>
</dbReference>
<evidence type="ECO:0000256" key="5">
    <source>
        <dbReference type="PROSITE-ProRule" id="PRU00433"/>
    </source>
</evidence>
<dbReference type="InterPro" id="IPR015943">
    <property type="entry name" value="WD40/YVTN_repeat-like_dom_sf"/>
</dbReference>
<evidence type="ECO:0000259" key="7">
    <source>
        <dbReference type="PROSITE" id="PS51007"/>
    </source>
</evidence>
<dbReference type="Gene3D" id="1.10.760.10">
    <property type="entry name" value="Cytochrome c-like domain"/>
    <property type="match status" value="1"/>
</dbReference>
<gene>
    <name evidence="8" type="ORF">BKE38_26525</name>
</gene>
<dbReference type="PROSITE" id="PS50082">
    <property type="entry name" value="WD_REPEATS_2"/>
    <property type="match status" value="1"/>
</dbReference>
<feature type="repeat" description="WD" evidence="4">
    <location>
        <begin position="24"/>
        <end position="54"/>
    </location>
</feature>
<sequence length="433" mass="42843">MLRLLRLLLLLSLPAAAVASDALPSGHAGPVQALAVLPQGALVSGGADGFLYVWTADLVAAKPVGRGAAAPVLALVALPAGGFASGGQDGALTLWPDPPDGRPAAQLREHAGPLVALAAQGGLLLSASADGTARLWRPGQPPRRLEGHRGPVTGAAFRADGLPVTVGADGQLLGWADEDKPLLLASFGVPLSAVVGLPGGLLAVAGADGLVRLLSATAAIPATTGRHVEAGRGPLAVLAASADGSLLAAAGPGGGVSVWSLPDGRLRHSLASGGVAVWSLAFSADAALLYAGGADGRLRAIDLQRGVAVGPAMTTPGALRPARQAAIDMEGARVFRGCGGCHSLSTPPSGAAELKAGPHLGKIFGRPLGGVSGYAYSGPLARSQGIWTKQALADLLSGGAEAPPVAHPASVPAVEDAEDLAALLRFLEQATKD</sequence>
<keyword evidence="2 5" id="KW-0479">Metal-binding</keyword>
<evidence type="ECO:0000313" key="9">
    <source>
        <dbReference type="Proteomes" id="UP000188879"/>
    </source>
</evidence>
<dbReference type="SUPFAM" id="SSF50998">
    <property type="entry name" value="Quinoprotein alcohol dehydrogenase-like"/>
    <property type="match status" value="1"/>
</dbReference>
<evidence type="ECO:0000256" key="6">
    <source>
        <dbReference type="SAM" id="SignalP"/>
    </source>
</evidence>
<comment type="caution">
    <text evidence="8">The sequence shown here is derived from an EMBL/GenBank/DDBJ whole genome shotgun (WGS) entry which is preliminary data.</text>
</comment>